<dbReference type="KEGG" id="step:IC006_0847"/>
<organism evidence="1 2">
    <name type="scientific">Sulfuracidifex tepidarius</name>
    <dbReference type="NCBI Taxonomy" id="1294262"/>
    <lineage>
        <taxon>Archaea</taxon>
        <taxon>Thermoproteota</taxon>
        <taxon>Thermoprotei</taxon>
        <taxon>Sulfolobales</taxon>
        <taxon>Sulfolobaceae</taxon>
        <taxon>Sulfuracidifex</taxon>
    </lineage>
</organism>
<reference evidence="1 2" key="1">
    <citation type="journal article" date="2020" name="Int. J. Syst. Evol. Microbiol.">
        <title>Sulfuracidifex tepidarius gen. nov., sp. nov. and transfer of Sulfolobus metallicus Huber and Stetter 1992 to the genus Sulfuracidifex as Sulfuracidifex metallicus comb. nov.</title>
        <authorList>
            <person name="Itoh T."/>
            <person name="Miura T."/>
            <person name="Sakai H.D."/>
            <person name="Kato S."/>
            <person name="Ohkuma M."/>
            <person name="Takashina T."/>
        </authorList>
    </citation>
    <scope>NUCLEOTIDE SEQUENCE [LARGE SCALE GENOMIC DNA]</scope>
    <source>
        <strain evidence="1 2">IC-006</strain>
    </source>
</reference>
<keyword evidence="2" id="KW-1185">Reference proteome</keyword>
<sequence>MSILESGSKNFPQGCVEVKVIDPDLSFTVCIESTGLRLAHNGKEVLMSYHDFENPAFLRLTLYEEFGYDPKDPINGKIAFFLQNSKDLNQLIRDSQKKEQYEVCIEFVNDICNDTYILANENGVFLEKKVFNKFNRDYEKVIKEISSIKVKKIENVKFNGIFNVDFDSKFVKITTDERIITGEVDEVATLTKTKYGLEQPEKFKFLLNSNYETVEGYYAVGPWFDGERLSIATESLYNPPWKKMDKYRLPQEVPADKKVEVLNRIIGTVNSFKDKGLVTWILSFGLVSNFAHYLRQKTGYFPHAITVGRQKTGKTTLTILNQYLYWGSNSLPPIKPKSEAQLRYSLSQSTLVTPIEEWTELSSESDPVREMLNLLHSSAQRFVLKKITTSNPDINGTFLSLSSVLADTNFTQEVDIASVDKILFIKLDRDEGIDLKEATQNNALLKNELKGDYHIHEVLHAIGLELMNMVSEKLKGFDFNKERSNLLDALISLGYNTWVEVFRKYGVKMTPSIECGFNEFPLPTLSLVESITEEDLDLLFEEFVNTKVRELNQVPTSDNDILKYGFFYNQNVDNQNVVTFTYSFLSEFRVWLTKVKGVKERPISRLISDINAKKSTIRLHGELKNVYKKNTISPILEPYES</sequence>
<evidence type="ECO:0000313" key="1">
    <source>
        <dbReference type="EMBL" id="BBG23562.1"/>
    </source>
</evidence>
<dbReference type="EMBL" id="AP018929">
    <property type="protein sequence ID" value="BBG23562.1"/>
    <property type="molecule type" value="Genomic_DNA"/>
</dbReference>
<evidence type="ECO:0008006" key="3">
    <source>
        <dbReference type="Google" id="ProtNLM"/>
    </source>
</evidence>
<dbReference type="OrthoDB" id="382066at2157"/>
<dbReference type="Proteomes" id="UP000322983">
    <property type="component" value="Chromosome"/>
</dbReference>
<dbReference type="GeneID" id="41714647"/>
<evidence type="ECO:0000313" key="2">
    <source>
        <dbReference type="Proteomes" id="UP000322983"/>
    </source>
</evidence>
<name>A0A510DTM0_9CREN</name>
<protein>
    <recommendedName>
        <fullName evidence="3">DUF927 domain-containing protein</fullName>
    </recommendedName>
</protein>
<proteinExistence type="predicted"/>
<dbReference type="RefSeq" id="WP_054845878.1">
    <property type="nucleotide sequence ID" value="NZ_AP018929.1"/>
</dbReference>
<accession>A0A510DTM0</accession>
<gene>
    <name evidence="1" type="ORF">IC006_0847</name>
</gene>
<dbReference type="AlphaFoldDB" id="A0A510DTM0"/>